<name>A0A5K7XIK1_9BACT</name>
<evidence type="ECO:0000313" key="2">
    <source>
        <dbReference type="Proteomes" id="UP000326837"/>
    </source>
</evidence>
<dbReference type="KEGG" id="lpav:PLANPX_3768"/>
<dbReference type="AlphaFoldDB" id="A0A5K7XIK1"/>
<reference evidence="2" key="1">
    <citation type="submission" date="2019-10" db="EMBL/GenBank/DDBJ databases">
        <title>Lacipirellula parvula gen. nov., sp. nov., representing a lineage of planctomycetes widespread in freshwater anoxic habitats, and description of the family Lacipirellulaceae.</title>
        <authorList>
            <person name="Dedysh S.N."/>
            <person name="Kulichevskaya I.S."/>
            <person name="Beletsky A.V."/>
            <person name="Rakitin A.L."/>
            <person name="Mardanov A.V."/>
            <person name="Ivanova A.A."/>
            <person name="Saltykova V.X."/>
            <person name="Rijpstra W.I.C."/>
            <person name="Sinninghe Damste J.S."/>
            <person name="Ravin N.V."/>
        </authorList>
    </citation>
    <scope>NUCLEOTIDE SEQUENCE [LARGE SCALE GENOMIC DNA]</scope>
    <source>
        <strain evidence="2">PX69</strain>
    </source>
</reference>
<proteinExistence type="predicted"/>
<gene>
    <name evidence="1" type="ORF">PLANPX_3768</name>
</gene>
<sequence>MAVNLLLFRSGGPRTRGKKLVDPRLLLAVVAGIDLKSGDFY</sequence>
<dbReference type="Proteomes" id="UP000326837">
    <property type="component" value="Chromosome"/>
</dbReference>
<evidence type="ECO:0000313" key="1">
    <source>
        <dbReference type="EMBL" id="BBO34156.1"/>
    </source>
</evidence>
<dbReference type="EMBL" id="AP021861">
    <property type="protein sequence ID" value="BBO34156.1"/>
    <property type="molecule type" value="Genomic_DNA"/>
</dbReference>
<accession>A0A5K7XIK1</accession>
<keyword evidence="2" id="KW-1185">Reference proteome</keyword>
<organism evidence="1 2">
    <name type="scientific">Lacipirellula parvula</name>
    <dbReference type="NCBI Taxonomy" id="2650471"/>
    <lineage>
        <taxon>Bacteria</taxon>
        <taxon>Pseudomonadati</taxon>
        <taxon>Planctomycetota</taxon>
        <taxon>Planctomycetia</taxon>
        <taxon>Pirellulales</taxon>
        <taxon>Lacipirellulaceae</taxon>
        <taxon>Lacipirellula</taxon>
    </lineage>
</organism>
<protein>
    <submittedName>
        <fullName evidence="1">Uncharacterized protein</fullName>
    </submittedName>
</protein>